<proteinExistence type="predicted"/>
<reference evidence="6" key="1">
    <citation type="submission" date="2022-03" db="EMBL/GenBank/DDBJ databases">
        <title>Draft genome sequence of Aduncisulcus paluster, a free-living microaerophilic Fornicata.</title>
        <authorList>
            <person name="Yuyama I."/>
            <person name="Kume K."/>
            <person name="Tamura T."/>
            <person name="Inagaki Y."/>
            <person name="Hashimoto T."/>
        </authorList>
    </citation>
    <scope>NUCLEOTIDE SEQUENCE</scope>
    <source>
        <strain evidence="6">NY0171</strain>
    </source>
</reference>
<feature type="region of interest" description="Disordered" evidence="4">
    <location>
        <begin position="25"/>
        <end position="164"/>
    </location>
</feature>
<evidence type="ECO:0000256" key="2">
    <source>
        <dbReference type="ARBA" id="ARBA00022741"/>
    </source>
</evidence>
<evidence type="ECO:0000256" key="4">
    <source>
        <dbReference type="SAM" id="MobiDB-lite"/>
    </source>
</evidence>
<evidence type="ECO:0000313" key="7">
    <source>
        <dbReference type="Proteomes" id="UP001057375"/>
    </source>
</evidence>
<protein>
    <recommendedName>
        <fullName evidence="5">Poly(A) polymerase RNA-binding domain-containing protein</fullName>
    </recommendedName>
</protein>
<gene>
    <name evidence="6" type="ORF">ADUPG1_000561</name>
</gene>
<keyword evidence="3" id="KW-0067">ATP-binding</keyword>
<feature type="compositionally biased region" description="Acidic residues" evidence="4">
    <location>
        <begin position="89"/>
        <end position="99"/>
    </location>
</feature>
<organism evidence="6 7">
    <name type="scientific">Aduncisulcus paluster</name>
    <dbReference type="NCBI Taxonomy" id="2918883"/>
    <lineage>
        <taxon>Eukaryota</taxon>
        <taxon>Metamonada</taxon>
        <taxon>Carpediemonas-like organisms</taxon>
        <taxon>Aduncisulcus</taxon>
    </lineage>
</organism>
<evidence type="ECO:0000256" key="1">
    <source>
        <dbReference type="ARBA" id="ARBA00022679"/>
    </source>
</evidence>
<keyword evidence="2" id="KW-0547">Nucleotide-binding</keyword>
<feature type="compositionally biased region" description="Low complexity" evidence="4">
    <location>
        <begin position="57"/>
        <end position="69"/>
    </location>
</feature>
<dbReference type="SUPFAM" id="SSF55003">
    <property type="entry name" value="PAP/Archaeal CCA-adding enzyme, C-terminal domain"/>
    <property type="match status" value="1"/>
</dbReference>
<feature type="compositionally biased region" description="Basic and acidic residues" evidence="4">
    <location>
        <begin position="73"/>
        <end position="88"/>
    </location>
</feature>
<evidence type="ECO:0000259" key="5">
    <source>
        <dbReference type="Pfam" id="PF04926"/>
    </source>
</evidence>
<evidence type="ECO:0000313" key="6">
    <source>
        <dbReference type="EMBL" id="GKT28291.1"/>
    </source>
</evidence>
<dbReference type="InterPro" id="IPR011068">
    <property type="entry name" value="NuclTrfase_I-like_C"/>
</dbReference>
<keyword evidence="7" id="KW-1185">Reference proteome</keyword>
<comment type="caution">
    <text evidence="6">The sequence shown here is derived from an EMBL/GenBank/DDBJ whole genome shotgun (WGS) entry which is preliminary data.</text>
</comment>
<evidence type="ECO:0000256" key="3">
    <source>
        <dbReference type="ARBA" id="ARBA00022840"/>
    </source>
</evidence>
<sequence>MGDLRRAWELRADQERLRRRELYVTSKVRNSGNNNNDTTLSADKCATDVEGRGKDVTALSSSTSTKTTSGEYRSTKTSDEYKETKNGDGEDIGSGDDDPGFLLSLAWQDFEEEEEEEEEEEDQEEEGGKEGVIEKVGKGDKEDISDEPVDKLEVKEEQGEGDQIKEDMELRQQYEEAKAKDVAKMGEIKSSMEAIWESLFEEFDFFSSFKSFLLLRVSSASSLEYRSFRGLVEAHARQLLYQLEDISKKRQYVPIPIEEIRIYPKIINDSSDIDARGTSKSGWLCIGLKFGIPREDEGLSAAELKERRKARPPVQLMPALTNFKDHIMRVQGRRRMGMINFISCKRKGLPKQLLDMRKPKKTLPVQEMEITQEKGKEMEKKIEPDLPGKRRAAEDKMVQDQLVKK</sequence>
<feature type="compositionally biased region" description="Basic and acidic residues" evidence="4">
    <location>
        <begin position="126"/>
        <end position="164"/>
    </location>
</feature>
<keyword evidence="1" id="KW-0808">Transferase</keyword>
<feature type="compositionally biased region" description="Basic and acidic residues" evidence="4">
    <location>
        <begin position="45"/>
        <end position="55"/>
    </location>
</feature>
<dbReference type="Gene3D" id="3.30.70.590">
    <property type="entry name" value="Poly(A) polymerase predicted RNA binding domain"/>
    <property type="match status" value="1"/>
</dbReference>
<feature type="region of interest" description="Disordered" evidence="4">
    <location>
        <begin position="372"/>
        <end position="405"/>
    </location>
</feature>
<accession>A0ABQ5KBM7</accession>
<name>A0ABQ5KBM7_9EUKA</name>
<feature type="compositionally biased region" description="Polar residues" evidence="4">
    <location>
        <begin position="27"/>
        <end position="41"/>
    </location>
</feature>
<dbReference type="PANTHER" id="PTHR10682:SF10">
    <property type="entry name" value="POLYNUCLEOTIDE ADENYLYLTRANSFERASE"/>
    <property type="match status" value="1"/>
</dbReference>
<dbReference type="PANTHER" id="PTHR10682">
    <property type="entry name" value="POLY A POLYMERASE"/>
    <property type="match status" value="1"/>
</dbReference>
<feature type="compositionally biased region" description="Acidic residues" evidence="4">
    <location>
        <begin position="109"/>
        <end position="125"/>
    </location>
</feature>
<dbReference type="Pfam" id="PF04926">
    <property type="entry name" value="PAP_RNA-bind"/>
    <property type="match status" value="1"/>
</dbReference>
<dbReference type="Proteomes" id="UP001057375">
    <property type="component" value="Unassembled WGS sequence"/>
</dbReference>
<dbReference type="EMBL" id="BQXS01000220">
    <property type="protein sequence ID" value="GKT28291.1"/>
    <property type="molecule type" value="Genomic_DNA"/>
</dbReference>
<feature type="domain" description="Poly(A) polymerase RNA-binding" evidence="5">
    <location>
        <begin position="204"/>
        <end position="247"/>
    </location>
</feature>
<dbReference type="InterPro" id="IPR007010">
    <property type="entry name" value="PolA_pol_RNA-bd_dom"/>
</dbReference>